<evidence type="ECO:0000256" key="3">
    <source>
        <dbReference type="ARBA" id="ARBA00022692"/>
    </source>
</evidence>
<evidence type="ECO:0000256" key="2">
    <source>
        <dbReference type="ARBA" id="ARBA00022448"/>
    </source>
</evidence>
<evidence type="ECO:0000256" key="4">
    <source>
        <dbReference type="ARBA" id="ARBA00022989"/>
    </source>
</evidence>
<feature type="transmembrane region" description="Helical" evidence="7">
    <location>
        <begin position="21"/>
        <end position="43"/>
    </location>
</feature>
<accession>A0A5B8MK18</accession>
<evidence type="ECO:0000313" key="10">
    <source>
        <dbReference type="EMBL" id="CAD9717425.1"/>
    </source>
</evidence>
<keyword evidence="12" id="KW-1185">Reference proteome</keyword>
<evidence type="ECO:0000313" key="8">
    <source>
        <dbReference type="EMBL" id="CAD9717422.1"/>
    </source>
</evidence>
<feature type="transmembrane region" description="Helical" evidence="7">
    <location>
        <begin position="323"/>
        <end position="340"/>
    </location>
</feature>
<dbReference type="GO" id="GO:0005254">
    <property type="term" value="F:chloride channel activity"/>
    <property type="evidence" value="ECO:0007669"/>
    <property type="project" value="InterPro"/>
</dbReference>
<evidence type="ECO:0000256" key="5">
    <source>
        <dbReference type="ARBA" id="ARBA00023065"/>
    </source>
</evidence>
<dbReference type="PANTHER" id="PTHR33281">
    <property type="entry name" value="UPF0187 PROTEIN YNEE"/>
    <property type="match status" value="1"/>
</dbReference>
<feature type="transmembrane region" description="Helical" evidence="7">
    <location>
        <begin position="300"/>
        <end position="317"/>
    </location>
</feature>
<dbReference type="EMBL" id="CP031036">
    <property type="protein sequence ID" value="QDZ19730.1"/>
    <property type="molecule type" value="Genomic_DNA"/>
</dbReference>
<dbReference type="Proteomes" id="UP000316726">
    <property type="component" value="Chromosome 3"/>
</dbReference>
<proteinExistence type="predicted"/>
<protein>
    <submittedName>
        <fullName evidence="11">Uncharacterized protein</fullName>
    </submittedName>
</protein>
<evidence type="ECO:0000256" key="6">
    <source>
        <dbReference type="ARBA" id="ARBA00023136"/>
    </source>
</evidence>
<dbReference type="Pfam" id="PF25539">
    <property type="entry name" value="Bestrophin_2"/>
    <property type="match status" value="1"/>
</dbReference>
<keyword evidence="5" id="KW-0406">Ion transport</keyword>
<dbReference type="PANTHER" id="PTHR33281:SF20">
    <property type="match status" value="1"/>
</dbReference>
<evidence type="ECO:0000256" key="1">
    <source>
        <dbReference type="ARBA" id="ARBA00004141"/>
    </source>
</evidence>
<dbReference type="AlphaFoldDB" id="A0A5B8MK18"/>
<evidence type="ECO:0000313" key="11">
    <source>
        <dbReference type="EMBL" id="QDZ19730.1"/>
    </source>
</evidence>
<dbReference type="GO" id="GO:0016020">
    <property type="term" value="C:membrane"/>
    <property type="evidence" value="ECO:0007669"/>
    <property type="project" value="UniProtKB-SubCell"/>
</dbReference>
<evidence type="ECO:0000313" key="12">
    <source>
        <dbReference type="Proteomes" id="UP000316726"/>
    </source>
</evidence>
<sequence>MITYRKGFPSPYSLLFRIHGAAWIRTILPASLSAIMTVLLNVLGGDGANVPGIGGEDGWRHPYAYQTFAYIVGFAVVFRNGSAYQRYNQARNDLQTISGKLVECVAQICCFDLLCSSESAKIKSTEFRRAFIHMVSLLHGVMFQYLRSDWNLENLRAHVPGKHPVQDSHKLPMVKKMLFSASYWNTILCLQTTQYAQDVYNSLTPLLVVGGLEEEEKDALYPLMDGGDLYIGHLAPAAVRVETIYSWLHRLILARTESGGLKTHPPILSRSYQVLSDAMNAFNQCRGVADIPFPFPYSNAIVLVLVIYTVTVPILMWVWITSLYFGAFLAFIATFTYWTLNEIARDLEDPFLYEPNDLPLPRIQFLFNERILAIERETGGMERPPCQAALCTTWLNQNGPLSYQTVESHGIYEKVDWSSTPSDNTYFNCTVPPKRAMERIKTMRGSGVFGKTVFRNIQKIQRNLRDSL</sequence>
<dbReference type="InterPro" id="IPR044669">
    <property type="entry name" value="YneE/VCCN1/2-like"/>
</dbReference>
<name>A0A5B8MK18_9CHLO</name>
<dbReference type="OrthoDB" id="1368at2759"/>
<dbReference type="EMBL" id="HBHL01009423">
    <property type="protein sequence ID" value="CAD9717422.1"/>
    <property type="molecule type" value="Transcribed_RNA"/>
</dbReference>
<reference evidence="8" key="2">
    <citation type="submission" date="2021-01" db="EMBL/GenBank/DDBJ databases">
        <authorList>
            <person name="Corre E."/>
            <person name="Pelletier E."/>
            <person name="Niang G."/>
            <person name="Scheremetjew M."/>
            <person name="Finn R."/>
            <person name="Kale V."/>
            <person name="Holt S."/>
            <person name="Cochrane G."/>
            <person name="Meng A."/>
            <person name="Brown T."/>
            <person name="Cohen L."/>
        </authorList>
    </citation>
    <scope>NUCLEOTIDE SEQUENCE</scope>
    <source>
        <strain evidence="8">CCMP1205</strain>
    </source>
</reference>
<keyword evidence="3 7" id="KW-0812">Transmembrane</keyword>
<keyword evidence="4 7" id="KW-1133">Transmembrane helix</keyword>
<evidence type="ECO:0000313" key="9">
    <source>
        <dbReference type="EMBL" id="CAD9717423.1"/>
    </source>
</evidence>
<dbReference type="EMBL" id="HBHL01009427">
    <property type="protein sequence ID" value="CAD9717425.1"/>
    <property type="molecule type" value="Transcribed_RNA"/>
</dbReference>
<comment type="subcellular location">
    <subcellularLocation>
        <location evidence="1">Membrane</location>
        <topology evidence="1">Multi-pass membrane protein</topology>
    </subcellularLocation>
</comment>
<gene>
    <name evidence="11" type="ORF">A3770_03p22480</name>
    <name evidence="8" type="ORF">CPRI1469_LOCUS6283</name>
    <name evidence="9" type="ORF">CPRI1469_LOCUS6284</name>
    <name evidence="10" type="ORF">CPRI1469_LOCUS6286</name>
</gene>
<dbReference type="EMBL" id="HBHL01009424">
    <property type="protein sequence ID" value="CAD9717423.1"/>
    <property type="molecule type" value="Transcribed_RNA"/>
</dbReference>
<keyword evidence="2" id="KW-0813">Transport</keyword>
<organism evidence="11 12">
    <name type="scientific">Chloropicon primus</name>
    <dbReference type="NCBI Taxonomy" id="1764295"/>
    <lineage>
        <taxon>Eukaryota</taxon>
        <taxon>Viridiplantae</taxon>
        <taxon>Chlorophyta</taxon>
        <taxon>Chloropicophyceae</taxon>
        <taxon>Chloropicales</taxon>
        <taxon>Chloropicaceae</taxon>
        <taxon>Chloropicon</taxon>
    </lineage>
</organism>
<keyword evidence="6 7" id="KW-0472">Membrane</keyword>
<reference evidence="11 12" key="1">
    <citation type="submission" date="2018-07" db="EMBL/GenBank/DDBJ databases">
        <title>The complete nuclear genome of the prasinophyte Chloropicon primus (CCMP1205).</title>
        <authorList>
            <person name="Pombert J.-F."/>
            <person name="Otis C."/>
            <person name="Turmel M."/>
            <person name="Lemieux C."/>
        </authorList>
    </citation>
    <scope>NUCLEOTIDE SEQUENCE [LARGE SCALE GENOMIC DNA]</scope>
    <source>
        <strain evidence="11 12">CCMP1205</strain>
    </source>
</reference>
<feature type="transmembrane region" description="Helical" evidence="7">
    <location>
        <begin position="63"/>
        <end position="81"/>
    </location>
</feature>
<evidence type="ECO:0000256" key="7">
    <source>
        <dbReference type="SAM" id="Phobius"/>
    </source>
</evidence>